<dbReference type="Proteomes" id="UP000533900">
    <property type="component" value="Unassembled WGS sequence"/>
</dbReference>
<keyword evidence="1" id="KW-0732">Signal</keyword>
<feature type="chain" id="PRO_5032641568" description="YD repeat-containing protein" evidence="1">
    <location>
        <begin position="26"/>
        <end position="235"/>
    </location>
</feature>
<comment type="caution">
    <text evidence="2">The sequence shown here is derived from an EMBL/GenBank/DDBJ whole genome shotgun (WGS) entry which is preliminary data.</text>
</comment>
<dbReference type="Gene3D" id="2.180.10.10">
    <property type="entry name" value="RHS repeat-associated core"/>
    <property type="match status" value="1"/>
</dbReference>
<reference evidence="2" key="1">
    <citation type="submission" date="2020-08" db="EMBL/GenBank/DDBJ databases">
        <title>Winogradskyella ouciana sp. nov., isolated from the hadal seawater of the Mariana Trench.</title>
        <authorList>
            <person name="He X."/>
        </authorList>
    </citation>
    <scope>NUCLEOTIDE SEQUENCE [LARGE SCALE GENOMIC DNA]</scope>
    <source>
        <strain evidence="2">KCTC 52348</strain>
    </source>
</reference>
<gene>
    <name evidence="2" type="ORF">H7F21_05350</name>
</gene>
<evidence type="ECO:0008006" key="4">
    <source>
        <dbReference type="Google" id="ProtNLM"/>
    </source>
</evidence>
<proteinExistence type="predicted"/>
<dbReference type="EMBL" id="JACLCP010000001">
    <property type="protein sequence ID" value="MBC2844511.1"/>
    <property type="molecule type" value="Genomic_DNA"/>
</dbReference>
<name>A0A842IP01_9FLAO</name>
<protein>
    <recommendedName>
        <fullName evidence="4">YD repeat-containing protein</fullName>
    </recommendedName>
</protein>
<dbReference type="RefSeq" id="WP_185788179.1">
    <property type="nucleotide sequence ID" value="NZ_JACLCP010000001.1"/>
</dbReference>
<evidence type="ECO:0000313" key="3">
    <source>
        <dbReference type="Proteomes" id="UP000533900"/>
    </source>
</evidence>
<evidence type="ECO:0000256" key="1">
    <source>
        <dbReference type="SAM" id="SignalP"/>
    </source>
</evidence>
<accession>A0A842IP01</accession>
<evidence type="ECO:0000313" key="2">
    <source>
        <dbReference type="EMBL" id="MBC2844511.1"/>
    </source>
</evidence>
<dbReference type="PROSITE" id="PS51257">
    <property type="entry name" value="PROKAR_LIPOPROTEIN"/>
    <property type="match status" value="1"/>
</dbReference>
<organism evidence="2 3">
    <name type="scientific">Winogradskyella flava</name>
    <dbReference type="NCBI Taxonomy" id="1884876"/>
    <lineage>
        <taxon>Bacteria</taxon>
        <taxon>Pseudomonadati</taxon>
        <taxon>Bacteroidota</taxon>
        <taxon>Flavobacteriia</taxon>
        <taxon>Flavobacteriales</taxon>
        <taxon>Flavobacteriaceae</taxon>
        <taxon>Winogradskyella</taxon>
    </lineage>
</organism>
<keyword evidence="3" id="KW-1185">Reference proteome</keyword>
<dbReference type="AlphaFoldDB" id="A0A842IP01"/>
<feature type="signal peptide" evidence="1">
    <location>
        <begin position="1"/>
        <end position="25"/>
    </location>
</feature>
<sequence length="235" mass="27068">MKKTTTLTKQLITLALIFASFISCENNDDIIANDLPKLIKVKGIAGDIVFEYEANGYLKKDLSNISMVSYIYNSEDQIITEIYERNGQDAQTTNYHYEDNRIVSSINNQGISINYFYNEDYQLTTTESSNGEMTIYNYDVFGRLSQKVRGSEVIESFEYDDKTNPFQFMFPEAFNKIHGGSTLHVSNRGFTQNNITSYTYYISTNEYSYEYNSNGLPVNQTKIGFTYPPAEYTYE</sequence>